<feature type="domain" description="NADH:flavin oxidoreductase/NADH oxidase N-terminal" evidence="1">
    <location>
        <begin position="393"/>
        <end position="727"/>
    </location>
</feature>
<dbReference type="Gene3D" id="3.50.50.60">
    <property type="entry name" value="FAD/NAD(P)-binding domain"/>
    <property type="match status" value="1"/>
</dbReference>
<organism evidence="3 4">
    <name type="scientific">Archangium gephyra</name>
    <dbReference type="NCBI Taxonomy" id="48"/>
    <lineage>
        <taxon>Bacteria</taxon>
        <taxon>Pseudomonadati</taxon>
        <taxon>Myxococcota</taxon>
        <taxon>Myxococcia</taxon>
        <taxon>Myxococcales</taxon>
        <taxon>Cystobacterineae</taxon>
        <taxon>Archangiaceae</taxon>
        <taxon>Archangium</taxon>
    </lineage>
</organism>
<dbReference type="PANTHER" id="PTHR43303">
    <property type="entry name" value="NADPH DEHYDROGENASE C23G7.10C-RELATED"/>
    <property type="match status" value="1"/>
</dbReference>
<dbReference type="Pfam" id="PF01494">
    <property type="entry name" value="FAD_binding_3"/>
    <property type="match status" value="1"/>
</dbReference>
<name>A0A2W5SU59_9BACT</name>
<reference evidence="3 4" key="1">
    <citation type="submission" date="2017-08" db="EMBL/GenBank/DDBJ databases">
        <title>Infants hospitalized years apart are colonized by the same room-sourced microbial strains.</title>
        <authorList>
            <person name="Brooks B."/>
            <person name="Olm M.R."/>
            <person name="Firek B.A."/>
            <person name="Baker R."/>
            <person name="Thomas B.C."/>
            <person name="Morowitz M.J."/>
            <person name="Banfield J.F."/>
        </authorList>
    </citation>
    <scope>NUCLEOTIDE SEQUENCE [LARGE SCALE GENOMIC DNA]</scope>
    <source>
        <strain evidence="3">S2_003_000_R2_14</strain>
    </source>
</reference>
<dbReference type="InterPro" id="IPR013785">
    <property type="entry name" value="Aldolase_TIM"/>
</dbReference>
<evidence type="ECO:0000313" key="4">
    <source>
        <dbReference type="Proteomes" id="UP000249061"/>
    </source>
</evidence>
<dbReference type="GO" id="GO:0003959">
    <property type="term" value="F:NADPH dehydrogenase activity"/>
    <property type="evidence" value="ECO:0007669"/>
    <property type="project" value="InterPro"/>
</dbReference>
<dbReference type="PRINTS" id="PR00420">
    <property type="entry name" value="RNGMNOXGNASE"/>
</dbReference>
<dbReference type="Gene3D" id="3.20.20.70">
    <property type="entry name" value="Aldolase class I"/>
    <property type="match status" value="1"/>
</dbReference>
<evidence type="ECO:0000259" key="1">
    <source>
        <dbReference type="Pfam" id="PF00724"/>
    </source>
</evidence>
<gene>
    <name evidence="3" type="ORF">DI536_30235</name>
</gene>
<evidence type="ECO:0000313" key="3">
    <source>
        <dbReference type="EMBL" id="PZR06400.1"/>
    </source>
</evidence>
<dbReference type="GO" id="GO:0050661">
    <property type="term" value="F:NADP binding"/>
    <property type="evidence" value="ECO:0007669"/>
    <property type="project" value="InterPro"/>
</dbReference>
<dbReference type="EMBL" id="QFQP01000038">
    <property type="protein sequence ID" value="PZR06400.1"/>
    <property type="molecule type" value="Genomic_DNA"/>
</dbReference>
<dbReference type="SUPFAM" id="SSF51395">
    <property type="entry name" value="FMN-linked oxidoreductases"/>
    <property type="match status" value="1"/>
</dbReference>
<comment type="caution">
    <text evidence="3">The sequence shown here is derived from an EMBL/GenBank/DDBJ whole genome shotgun (WGS) entry which is preliminary data.</text>
</comment>
<proteinExistence type="predicted"/>
<feature type="domain" description="FAD-binding" evidence="2">
    <location>
        <begin position="123"/>
        <end position="319"/>
    </location>
</feature>
<dbReference type="InterPro" id="IPR036188">
    <property type="entry name" value="FAD/NAD-bd_sf"/>
</dbReference>
<evidence type="ECO:0000259" key="2">
    <source>
        <dbReference type="Pfam" id="PF01494"/>
    </source>
</evidence>
<dbReference type="GO" id="GO:0071949">
    <property type="term" value="F:FAD binding"/>
    <property type="evidence" value="ECO:0007669"/>
    <property type="project" value="InterPro"/>
</dbReference>
<dbReference type="InterPro" id="IPR044152">
    <property type="entry name" value="YqjM-like"/>
</dbReference>
<dbReference type="GO" id="GO:0010181">
    <property type="term" value="F:FMN binding"/>
    <property type="evidence" value="ECO:0007669"/>
    <property type="project" value="InterPro"/>
</dbReference>
<dbReference type="InterPro" id="IPR001155">
    <property type="entry name" value="OxRdtase_FMN_N"/>
</dbReference>
<dbReference type="AlphaFoldDB" id="A0A2W5SU59"/>
<dbReference type="PANTHER" id="PTHR43303:SF3">
    <property type="entry name" value="BLR3436 PROTEIN"/>
    <property type="match status" value="1"/>
</dbReference>
<dbReference type="Proteomes" id="UP000249061">
    <property type="component" value="Unassembled WGS sequence"/>
</dbReference>
<sequence length="748" mass="82463">MGGGPAGLYLSLLIKKSFPDITVDVFEKNAADETFGWGVVFSKETLGNFREADPESLAAIESHFAYWDDIETTVDGVTTVSTGHGFCGLARKDLLKLLQRRCTELGVGLHFGKDLPTDPLPAADLVIGADGVHSPLRTANAEHFRPHVDWRKCKFTWLGTTKPLRAFTFLFKNTEHGVFQVHAYPFTQTPMQPSGARSTFIVECREEVWRSAGLHEKTEAESVAFLEKLFATELEGHALCPNKSIWRTFPTISCERWTKDNLVLLGDAVHTAHFSIGSGTKLAMEDAIALRDALVAAKLNVPTALAAYEAARKPETVRVQRAAQTSLEWFENSARYVKQPPEQFTFNLMTRSKRITWDNLRTRDPQLVRRADEGFADAAGSKRNSDGSAPPPLFAPLTLREMTLENRVVVSPMCQYSAVDGVPTDWHLVHLGSRAMGGAGLVITEMTDVSPEGRISLGCAGLWNDAQRDSWKRIVDFVHGNSRAKIGVQLAHAGRKASCSRPWEGDTCLKGPDAWETFAPSALPYRTGWHVPTEMNHAELARVKQAFVDATVRALQAGFDFIEIHMAHGYLLSTFLSPLSNTRSDEYGGSLEKRMKYPLQVFEAMRAVWPKEKPMGVRVSATDWLGPTGQTVEDTVAFARELKARGCDVIDVSTAGNVPESRPEYGRMYQVPFAEAVKVGAGIPVMAVGGIMGADHANTVIGAGRADLCAMAREHLSDPYLTHRHAQAEKVDGVWWPPPYLNVKPVPR</sequence>
<dbReference type="Pfam" id="PF00724">
    <property type="entry name" value="Oxidored_FMN"/>
    <property type="match status" value="1"/>
</dbReference>
<dbReference type="InterPro" id="IPR002938">
    <property type="entry name" value="FAD-bd"/>
</dbReference>
<accession>A0A2W5SU59</accession>
<dbReference type="SUPFAM" id="SSF51905">
    <property type="entry name" value="FAD/NAD(P)-binding domain"/>
    <property type="match status" value="1"/>
</dbReference>
<dbReference type="CDD" id="cd02932">
    <property type="entry name" value="OYE_YqiM_FMN"/>
    <property type="match status" value="1"/>
</dbReference>
<protein>
    <submittedName>
        <fullName evidence="3">Bifunctional salicylyl-CoA 5-hydroxylase/oxidoreductase</fullName>
    </submittedName>
</protein>
<dbReference type="Gene3D" id="3.30.9.20">
    <property type="match status" value="1"/>
</dbReference>